<organism evidence="1 2">
    <name type="scientific">Enterocloster bolteae (strain ATCC BAA-613 / DSM 15670 / CCUG 46953 / JCM 12243 / WAL 16351)</name>
    <name type="common">Clostridium bolteae</name>
    <dbReference type="NCBI Taxonomy" id="411902"/>
    <lineage>
        <taxon>Bacteria</taxon>
        <taxon>Bacillati</taxon>
        <taxon>Bacillota</taxon>
        <taxon>Clostridia</taxon>
        <taxon>Lachnospirales</taxon>
        <taxon>Lachnospiraceae</taxon>
        <taxon>Enterocloster</taxon>
    </lineage>
</organism>
<evidence type="ECO:0000313" key="1">
    <source>
        <dbReference type="EMBL" id="EDP17071.1"/>
    </source>
</evidence>
<dbReference type="EMBL" id="ABCC02000024">
    <property type="protein sequence ID" value="EDP17071.1"/>
    <property type="molecule type" value="Genomic_DNA"/>
</dbReference>
<evidence type="ECO:0000313" key="2">
    <source>
        <dbReference type="Proteomes" id="UP000005396"/>
    </source>
</evidence>
<reference evidence="1 2" key="1">
    <citation type="submission" date="2007-08" db="EMBL/GenBank/DDBJ databases">
        <authorList>
            <person name="Fulton L."/>
            <person name="Clifton S."/>
            <person name="Fulton B."/>
            <person name="Xu J."/>
            <person name="Minx P."/>
            <person name="Pepin K.H."/>
            <person name="Johnson M."/>
            <person name="Thiruvilangam P."/>
            <person name="Bhonagiri V."/>
            <person name="Nash W.E."/>
            <person name="Mardis E.R."/>
            <person name="Wilson R.K."/>
        </authorList>
    </citation>
    <scope>NUCLEOTIDE SEQUENCE [LARGE SCALE GENOMIC DNA]</scope>
    <source>
        <strain evidence="2">ATCC BAA-613 / DSM 15670 / CCUG 46953 / JCM 12243 / WAL 16351</strain>
    </source>
</reference>
<dbReference type="Proteomes" id="UP000005396">
    <property type="component" value="Unassembled WGS sequence"/>
</dbReference>
<dbReference type="HOGENOM" id="CLU_2988502_0_0_9"/>
<dbReference type="PaxDb" id="411902-CLOBOL_02564"/>
<protein>
    <submittedName>
        <fullName evidence="1">Uncharacterized protein</fullName>
    </submittedName>
</protein>
<comment type="caution">
    <text evidence="1">The sequence shown here is derived from an EMBL/GenBank/DDBJ whole genome shotgun (WGS) entry which is preliminary data.</text>
</comment>
<gene>
    <name evidence="1" type="ORF">CLOBOL_02564</name>
</gene>
<reference evidence="1 2" key="2">
    <citation type="submission" date="2007-09" db="EMBL/GenBank/DDBJ databases">
        <title>Draft genome sequence of Clostridium bolteae (ATCC BAA-613).</title>
        <authorList>
            <person name="Sudarsanam P."/>
            <person name="Ley R."/>
            <person name="Guruge J."/>
            <person name="Turnbaugh P.J."/>
            <person name="Mahowald M."/>
            <person name="Liep D."/>
            <person name="Gordon J."/>
        </authorList>
    </citation>
    <scope>NUCLEOTIDE SEQUENCE [LARGE SCALE GENOMIC DNA]</scope>
    <source>
        <strain evidence="2">ATCC BAA-613 / DSM 15670 / CCUG 46953 / JCM 12243 / WAL 16351</strain>
    </source>
</reference>
<dbReference type="AlphaFoldDB" id="A8RPU5"/>
<sequence length="57" mass="6967">MLDLKGLFPKSRHLNYTIKNDIYYLFYYLFIYKILHNTGKKRIIEGKSLRKEEYYGG</sequence>
<proteinExistence type="predicted"/>
<name>A8RPU5_ENTBW</name>
<accession>A8RPU5</accession>